<feature type="binding site" evidence="7">
    <location>
        <position position="117"/>
    </location>
    <ligand>
        <name>[2Fe-2S] cluster</name>
        <dbReference type="ChEBI" id="CHEBI:190135"/>
    </ligand>
</feature>
<dbReference type="InterPro" id="IPR036249">
    <property type="entry name" value="Thioredoxin-like_sf"/>
</dbReference>
<keyword evidence="9" id="KW-1185">Reference proteome</keyword>
<feature type="binding site" evidence="7">
    <location>
        <position position="75"/>
    </location>
    <ligand>
        <name>[2Fe-2S] cluster</name>
        <dbReference type="ChEBI" id="CHEBI:190135"/>
    </ligand>
</feature>
<dbReference type="InterPro" id="IPR002023">
    <property type="entry name" value="NuoE-like"/>
</dbReference>
<dbReference type="Proteomes" id="UP000516360">
    <property type="component" value="Chromosome"/>
</dbReference>
<dbReference type="KEGG" id="dtp:JZK55_11810"/>
<evidence type="ECO:0000313" key="9">
    <source>
        <dbReference type="Proteomes" id="UP000516360"/>
    </source>
</evidence>
<keyword evidence="3 7" id="KW-0479">Metal-binding</keyword>
<evidence type="ECO:0000256" key="6">
    <source>
        <dbReference type="ARBA" id="ARBA00034078"/>
    </source>
</evidence>
<proteinExistence type="inferred from homology"/>
<dbReference type="Gene3D" id="1.10.10.1590">
    <property type="entry name" value="NADH-quinone oxidoreductase subunit E"/>
    <property type="match status" value="1"/>
</dbReference>
<evidence type="ECO:0000256" key="4">
    <source>
        <dbReference type="ARBA" id="ARBA00023004"/>
    </source>
</evidence>
<dbReference type="GO" id="GO:0046872">
    <property type="term" value="F:metal ion binding"/>
    <property type="evidence" value="ECO:0007669"/>
    <property type="project" value="UniProtKB-KW"/>
</dbReference>
<gene>
    <name evidence="8" type="ORF">JZK55_11810</name>
</gene>
<dbReference type="InterPro" id="IPR028431">
    <property type="entry name" value="NADP_DH_HndA-like"/>
</dbReference>
<dbReference type="InterPro" id="IPR041921">
    <property type="entry name" value="NuoE_N"/>
</dbReference>
<evidence type="ECO:0000256" key="5">
    <source>
        <dbReference type="ARBA" id="ARBA00023014"/>
    </source>
</evidence>
<keyword evidence="5 7" id="KW-0411">Iron-sulfur</keyword>
<dbReference type="SUPFAM" id="SSF52833">
    <property type="entry name" value="Thioredoxin-like"/>
    <property type="match status" value="1"/>
</dbReference>
<comment type="cofactor">
    <cofactor evidence="6">
        <name>[2Fe-2S] cluster</name>
        <dbReference type="ChEBI" id="CHEBI:190135"/>
    </cofactor>
</comment>
<comment type="similarity">
    <text evidence="1">Belongs to the complex I 24 kDa subunit family.</text>
</comment>
<evidence type="ECO:0000313" key="8">
    <source>
        <dbReference type="EMBL" id="BCB96259.1"/>
    </source>
</evidence>
<dbReference type="CDD" id="cd03064">
    <property type="entry name" value="TRX_Fd_NuoE"/>
    <property type="match status" value="1"/>
</dbReference>
<name>A0A7G1H1Z7_9BACT</name>
<evidence type="ECO:0000256" key="7">
    <source>
        <dbReference type="PIRSR" id="PIRSR000216-1"/>
    </source>
</evidence>
<accession>A0A7G1H1Z7</accession>
<dbReference type="GO" id="GO:0051537">
    <property type="term" value="F:2 iron, 2 sulfur cluster binding"/>
    <property type="evidence" value="ECO:0007669"/>
    <property type="project" value="UniProtKB-KW"/>
</dbReference>
<dbReference type="EMBL" id="AP022873">
    <property type="protein sequence ID" value="BCB96259.1"/>
    <property type="molecule type" value="Genomic_DNA"/>
</dbReference>
<feature type="binding site" evidence="7">
    <location>
        <position position="80"/>
    </location>
    <ligand>
        <name>[2Fe-2S] cluster</name>
        <dbReference type="ChEBI" id="CHEBI:190135"/>
    </ligand>
</feature>
<evidence type="ECO:0000256" key="3">
    <source>
        <dbReference type="ARBA" id="ARBA00022723"/>
    </source>
</evidence>
<evidence type="ECO:0000256" key="2">
    <source>
        <dbReference type="ARBA" id="ARBA00022714"/>
    </source>
</evidence>
<comment type="cofactor">
    <cofactor evidence="7">
        <name>[2Fe-2S] cluster</name>
        <dbReference type="ChEBI" id="CHEBI:190135"/>
    </cofactor>
    <text evidence="7">Binds 1 [2Fe-2S] cluster.</text>
</comment>
<dbReference type="RefSeq" id="WP_203473690.1">
    <property type="nucleotide sequence ID" value="NZ_AP022873.1"/>
</dbReference>
<keyword evidence="2 7" id="KW-0001">2Fe-2S</keyword>
<reference evidence="8 9" key="1">
    <citation type="submission" date="2020-03" db="EMBL/GenBank/DDBJ databases">
        <title>Complete genome sequences of two sulfur-disproportionating bacterial strains T55J and Mzg5.</title>
        <authorList>
            <person name="Umezawa K."/>
            <person name="Kojima H."/>
            <person name="Kato Y."/>
            <person name="Fukui M."/>
        </authorList>
    </citation>
    <scope>NUCLEOTIDE SEQUENCE [LARGE SCALE GENOMIC DNA]</scope>
    <source>
        <strain evidence="8 9">T55J</strain>
    </source>
</reference>
<protein>
    <submittedName>
        <fullName evidence="8">NADH dehydrogenase</fullName>
    </submittedName>
</protein>
<sequence>MDKVLNKILNDYQKNKGNLIYLLQKIQDTYGYIPEDIVFWFSNRLNIPASKFYGIITFYPKFRLKPTGKNTITVCCGAACHIKGSDRILQEVRSILSLREGEDTTQNLSFTVQKATCIGACNIAPVVILNDQVYGDMDTEKVSKLIKGYEKKDEYTGFEY</sequence>
<dbReference type="PIRSF" id="PIRSF000216">
    <property type="entry name" value="NADH_DH_24kDa"/>
    <property type="match status" value="1"/>
</dbReference>
<dbReference type="PANTHER" id="PTHR43342:SF1">
    <property type="entry name" value="BIFURCATING [FEFE] HYDROGENASE GAMMA SUBUNIT"/>
    <property type="match status" value="1"/>
</dbReference>
<organism evidence="8 9">
    <name type="scientific">Dissulfurispira thermophila</name>
    <dbReference type="NCBI Taxonomy" id="2715679"/>
    <lineage>
        <taxon>Bacteria</taxon>
        <taxon>Pseudomonadati</taxon>
        <taxon>Nitrospirota</taxon>
        <taxon>Thermodesulfovibrionia</taxon>
        <taxon>Thermodesulfovibrionales</taxon>
        <taxon>Dissulfurispiraceae</taxon>
        <taxon>Dissulfurispira</taxon>
    </lineage>
</organism>
<dbReference type="Pfam" id="PF01257">
    <property type="entry name" value="2Fe-2S_thioredx"/>
    <property type="match status" value="1"/>
</dbReference>
<feature type="binding site" evidence="7">
    <location>
        <position position="121"/>
    </location>
    <ligand>
        <name>[2Fe-2S] cluster</name>
        <dbReference type="ChEBI" id="CHEBI:190135"/>
    </ligand>
</feature>
<evidence type="ECO:0000256" key="1">
    <source>
        <dbReference type="ARBA" id="ARBA00010643"/>
    </source>
</evidence>
<keyword evidence="4 7" id="KW-0408">Iron</keyword>
<dbReference type="Gene3D" id="3.40.30.10">
    <property type="entry name" value="Glutaredoxin"/>
    <property type="match status" value="1"/>
</dbReference>
<dbReference type="AlphaFoldDB" id="A0A7G1H1Z7"/>
<dbReference type="GO" id="GO:0016491">
    <property type="term" value="F:oxidoreductase activity"/>
    <property type="evidence" value="ECO:0007669"/>
    <property type="project" value="InterPro"/>
</dbReference>
<dbReference type="PANTHER" id="PTHR43342">
    <property type="entry name" value="NADH-QUINONE OXIDOREDUCTASE, E SUBUNIT"/>
    <property type="match status" value="1"/>
</dbReference>
<dbReference type="InterPro" id="IPR042128">
    <property type="entry name" value="NuoE_dom"/>
</dbReference>